<evidence type="ECO:0000256" key="1">
    <source>
        <dbReference type="ARBA" id="ARBA00005964"/>
    </source>
</evidence>
<name>A0A371X2G9_9HYPH</name>
<accession>A0A371X2G9</accession>
<dbReference type="InterPro" id="IPR006311">
    <property type="entry name" value="TAT_signal"/>
</dbReference>
<evidence type="ECO:0000313" key="6">
    <source>
        <dbReference type="Proteomes" id="UP000264310"/>
    </source>
</evidence>
<evidence type="ECO:0000259" key="4">
    <source>
        <dbReference type="Pfam" id="PF00135"/>
    </source>
</evidence>
<sequence>MSYPLTRRAVLGAGLASVLAMTLRSTPSIAAGEPVVSLRSGDVRGARRGGVASFKRIPYAADPFMAETRFQAPQPVAPWTGLRDATAFGPPPPQPSRNPQSALFGGADDLTLNVWTPDPGAEGLPVMVWIPGGAFVRVDAGEAAYDGTRFAADGIVVVTVNYRVGVDGFMAIEGAPANRGLLDQIAALEWVRDNIAAFGGDATNVTLFGQSAGAESIAVLLASPKAEGLFKRAILQSPPMQAMTADDATRLADIFARGLGAEPTVAGLGGVAFENLIAAIPDLSAELKDRAEWGKLSLGGTAFLPVIDGDVVDASPIDMLSRAQEAGVPVIVGSTDEEARIYMVPGGAIDRVSPEDIDAFVDELNLSAETLDIYRARMPDATTGDLLTALQSDYTFRMPALRIAELRSGNRQTWHYNFSWRSPAYGGRLGAAHFVDVPFSFDNLSSDQAKTFVGENPPHSLAEAMHGAWVAFAKTGDPGWPTYDLATRKTMRFDTVSKTVNDPEESVRGLWTDVAF</sequence>
<keyword evidence="3" id="KW-0732">Signal</keyword>
<dbReference type="OrthoDB" id="9775851at2"/>
<feature type="domain" description="Carboxylesterase type B" evidence="4">
    <location>
        <begin position="33"/>
        <end position="494"/>
    </location>
</feature>
<organism evidence="5 6">
    <name type="scientific">Fulvimarina endophytica</name>
    <dbReference type="NCBI Taxonomy" id="2293836"/>
    <lineage>
        <taxon>Bacteria</taxon>
        <taxon>Pseudomonadati</taxon>
        <taxon>Pseudomonadota</taxon>
        <taxon>Alphaproteobacteria</taxon>
        <taxon>Hyphomicrobiales</taxon>
        <taxon>Aurantimonadaceae</taxon>
        <taxon>Fulvimarina</taxon>
    </lineage>
</organism>
<keyword evidence="2 3" id="KW-0378">Hydrolase</keyword>
<proteinExistence type="inferred from homology"/>
<feature type="signal peptide" evidence="3">
    <location>
        <begin position="1"/>
        <end position="30"/>
    </location>
</feature>
<evidence type="ECO:0000256" key="3">
    <source>
        <dbReference type="RuleBase" id="RU361235"/>
    </source>
</evidence>
<dbReference type="PANTHER" id="PTHR11559">
    <property type="entry name" value="CARBOXYLESTERASE"/>
    <property type="match status" value="1"/>
</dbReference>
<evidence type="ECO:0000313" key="5">
    <source>
        <dbReference type="EMBL" id="RFC63409.1"/>
    </source>
</evidence>
<keyword evidence="6" id="KW-1185">Reference proteome</keyword>
<dbReference type="InterPro" id="IPR019826">
    <property type="entry name" value="Carboxylesterase_B_AS"/>
</dbReference>
<dbReference type="Pfam" id="PF00135">
    <property type="entry name" value="COesterase"/>
    <property type="match status" value="1"/>
</dbReference>
<gene>
    <name evidence="5" type="ORF">DYI37_10235</name>
</gene>
<dbReference type="EMBL" id="QURL01000004">
    <property type="protein sequence ID" value="RFC63409.1"/>
    <property type="molecule type" value="Genomic_DNA"/>
</dbReference>
<feature type="chain" id="PRO_5016480249" description="Carboxylic ester hydrolase" evidence="3">
    <location>
        <begin position="31"/>
        <end position="516"/>
    </location>
</feature>
<dbReference type="PROSITE" id="PS51318">
    <property type="entry name" value="TAT"/>
    <property type="match status" value="1"/>
</dbReference>
<dbReference type="GO" id="GO:0016787">
    <property type="term" value="F:hydrolase activity"/>
    <property type="evidence" value="ECO:0007669"/>
    <property type="project" value="UniProtKB-KW"/>
</dbReference>
<evidence type="ECO:0000256" key="2">
    <source>
        <dbReference type="ARBA" id="ARBA00022801"/>
    </source>
</evidence>
<dbReference type="InterPro" id="IPR029058">
    <property type="entry name" value="AB_hydrolase_fold"/>
</dbReference>
<dbReference type="PROSITE" id="PS00122">
    <property type="entry name" value="CARBOXYLESTERASE_B_1"/>
    <property type="match status" value="1"/>
</dbReference>
<dbReference type="AlphaFoldDB" id="A0A371X2G9"/>
<protein>
    <recommendedName>
        <fullName evidence="3">Carboxylic ester hydrolase</fullName>
        <ecNumber evidence="3">3.1.1.-</ecNumber>
    </recommendedName>
</protein>
<dbReference type="Gene3D" id="3.40.50.1820">
    <property type="entry name" value="alpha/beta hydrolase"/>
    <property type="match status" value="1"/>
</dbReference>
<dbReference type="InterPro" id="IPR002018">
    <property type="entry name" value="CarbesteraseB"/>
</dbReference>
<dbReference type="InterPro" id="IPR050309">
    <property type="entry name" value="Type-B_Carboxylest/Lipase"/>
</dbReference>
<dbReference type="SUPFAM" id="SSF53474">
    <property type="entry name" value="alpha/beta-Hydrolases"/>
    <property type="match status" value="1"/>
</dbReference>
<comment type="similarity">
    <text evidence="1 3">Belongs to the type-B carboxylesterase/lipase family.</text>
</comment>
<comment type="caution">
    <text evidence="5">The sequence shown here is derived from an EMBL/GenBank/DDBJ whole genome shotgun (WGS) entry which is preliminary data.</text>
</comment>
<dbReference type="EC" id="3.1.1.-" evidence="3"/>
<dbReference type="Proteomes" id="UP000264310">
    <property type="component" value="Unassembled WGS sequence"/>
</dbReference>
<dbReference type="RefSeq" id="WP_116683140.1">
    <property type="nucleotide sequence ID" value="NZ_QURL01000004.1"/>
</dbReference>
<reference evidence="5 6" key="1">
    <citation type="submission" date="2018-08" db="EMBL/GenBank/DDBJ databases">
        <title>Fulvimarina sp. 85, whole genome shotgun sequence.</title>
        <authorList>
            <person name="Tuo L."/>
        </authorList>
    </citation>
    <scope>NUCLEOTIDE SEQUENCE [LARGE SCALE GENOMIC DNA]</scope>
    <source>
        <strain evidence="5 6">85</strain>
    </source>
</reference>